<organism evidence="5 6">
    <name type="scientific">Brachybacterium faecium (strain ATCC 43885 / DSM 4810 / JCM 11609 / LMG 19847 / NBRC 14762 / NCIMB 9860 / 6-10)</name>
    <dbReference type="NCBI Taxonomy" id="446465"/>
    <lineage>
        <taxon>Bacteria</taxon>
        <taxon>Bacillati</taxon>
        <taxon>Actinomycetota</taxon>
        <taxon>Actinomycetes</taxon>
        <taxon>Micrococcales</taxon>
        <taxon>Dermabacteraceae</taxon>
        <taxon>Brachybacterium</taxon>
    </lineage>
</organism>
<feature type="domain" description="N-acetyltransferase" evidence="4">
    <location>
        <begin position="4"/>
        <end position="152"/>
    </location>
</feature>
<dbReference type="GO" id="GO:0016747">
    <property type="term" value="F:acyltransferase activity, transferring groups other than amino-acyl groups"/>
    <property type="evidence" value="ECO:0007669"/>
    <property type="project" value="InterPro"/>
</dbReference>
<keyword evidence="6" id="KW-1185">Reference proteome</keyword>
<proteinExistence type="predicted"/>
<dbReference type="eggNOG" id="COG0456">
    <property type="taxonomic scope" value="Bacteria"/>
</dbReference>
<dbReference type="Pfam" id="PF00583">
    <property type="entry name" value="Acetyltransf_1"/>
    <property type="match status" value="2"/>
</dbReference>
<keyword evidence="1 5" id="KW-0808">Transferase</keyword>
<dbReference type="SUPFAM" id="SSF55729">
    <property type="entry name" value="Acyl-CoA N-acyltransferases (Nat)"/>
    <property type="match status" value="2"/>
</dbReference>
<dbReference type="EMBL" id="CP001643">
    <property type="protein sequence ID" value="ACU85827.1"/>
    <property type="molecule type" value="Genomic_DNA"/>
</dbReference>
<dbReference type="Proteomes" id="UP000001919">
    <property type="component" value="Chromosome"/>
</dbReference>
<dbReference type="STRING" id="446465.Bfae_20190"/>
<dbReference type="PROSITE" id="PS51186">
    <property type="entry name" value="GNAT"/>
    <property type="match status" value="2"/>
</dbReference>
<dbReference type="HOGENOM" id="CLU_074359_0_0_11"/>
<dbReference type="PANTHER" id="PTHR43877:SF2">
    <property type="entry name" value="AMINOALKYLPHOSPHONATE N-ACETYLTRANSFERASE-RELATED"/>
    <property type="match status" value="1"/>
</dbReference>
<evidence type="ECO:0000256" key="2">
    <source>
        <dbReference type="ARBA" id="ARBA00023315"/>
    </source>
</evidence>
<dbReference type="PANTHER" id="PTHR43877">
    <property type="entry name" value="AMINOALKYLPHOSPHONATE N-ACETYLTRANSFERASE-RELATED-RELATED"/>
    <property type="match status" value="1"/>
</dbReference>
<gene>
    <name evidence="5" type="ordered locus">Bfae_20190</name>
</gene>
<sequence>MRGLHLRQVHGSEEAGVLSALTTGSPTAVIGPRRMRALLEAAPAAATTVLTAMEGQQLRGYVHLSTEEGAAWLVSGAVDPAHRRRGIGTALLREAARCARAAGARSLRISGRPAGYAAPGVDPERDPGTAGFLARRGARPVGTALAMTRPLHDLPVGRDRPGLHVATCREQDGPELLAVVEEHLDPGWAALLRRHAGRSEPRERSQPSADLERILLARDRDGALLGFAGWGLVGPDPSRFGPFGVVPHARGTGAGAALLDRALQHMAGEGLAHAWFQWTAPDTPAHRLYSSRGFTTLRTFTPVTLPLTDDAAPPGAEAGPTVHQEGTLR</sequence>
<dbReference type="InterPro" id="IPR000182">
    <property type="entry name" value="GNAT_dom"/>
</dbReference>
<dbReference type="CDD" id="cd04301">
    <property type="entry name" value="NAT_SF"/>
    <property type="match status" value="2"/>
</dbReference>
<evidence type="ECO:0000313" key="5">
    <source>
        <dbReference type="EMBL" id="ACU85827.1"/>
    </source>
</evidence>
<name>C7ME20_BRAFD</name>
<evidence type="ECO:0000259" key="4">
    <source>
        <dbReference type="PROSITE" id="PS51186"/>
    </source>
</evidence>
<dbReference type="InterPro" id="IPR016181">
    <property type="entry name" value="Acyl_CoA_acyltransferase"/>
</dbReference>
<feature type="region of interest" description="Disordered" evidence="3">
    <location>
        <begin position="307"/>
        <end position="329"/>
    </location>
</feature>
<dbReference type="InterPro" id="IPR050832">
    <property type="entry name" value="Bact_Acetyltransf"/>
</dbReference>
<reference evidence="5 6" key="1">
    <citation type="journal article" date="2009" name="Stand. Genomic Sci.">
        <title>Complete genome sequence of Brachybacterium faecium type strain (Schefferle 6-10).</title>
        <authorList>
            <person name="Lapidus A."/>
            <person name="Pukall R."/>
            <person name="Labuttii K."/>
            <person name="Copeland A."/>
            <person name="Del Rio T.G."/>
            <person name="Nolan M."/>
            <person name="Chen F."/>
            <person name="Lucas S."/>
            <person name="Tice H."/>
            <person name="Cheng J.F."/>
            <person name="Bruce D."/>
            <person name="Goodwin L."/>
            <person name="Pitluck S."/>
            <person name="Rohde M."/>
            <person name="Goker M."/>
            <person name="Pati A."/>
            <person name="Ivanova N."/>
            <person name="Mavrommatis K."/>
            <person name="Chen A."/>
            <person name="Palaniappan K."/>
            <person name="D'haeseleer P."/>
            <person name="Chain P."/>
            <person name="Bristow J."/>
            <person name="Eisen J.A."/>
            <person name="Markowitz V."/>
            <person name="Hugenholtz P."/>
            <person name="Kyrpides N.C."/>
            <person name="Klenk H.P."/>
        </authorList>
    </citation>
    <scope>NUCLEOTIDE SEQUENCE [LARGE SCALE GENOMIC DNA]</scope>
    <source>
        <strain evidence="6">ATCC 43885 / DSM 4810 / JCM 11609 / LMG 19847 / NBRC 14762 / NCIMB 9860 / 6-10</strain>
    </source>
</reference>
<accession>C7ME20</accession>
<dbReference type="OrthoDB" id="273614at2"/>
<dbReference type="Gene3D" id="3.40.630.30">
    <property type="match status" value="1"/>
</dbReference>
<protein>
    <submittedName>
        <fullName evidence="5">Acetyltransferase (GNAT) family protein</fullName>
    </submittedName>
</protein>
<evidence type="ECO:0000256" key="3">
    <source>
        <dbReference type="SAM" id="MobiDB-lite"/>
    </source>
</evidence>
<feature type="domain" description="N-acetyltransferase" evidence="4">
    <location>
        <begin position="163"/>
        <end position="312"/>
    </location>
</feature>
<dbReference type="eggNOG" id="COG0454">
    <property type="taxonomic scope" value="Bacteria"/>
</dbReference>
<dbReference type="AlphaFoldDB" id="C7ME20"/>
<feature type="compositionally biased region" description="Low complexity" evidence="3">
    <location>
        <begin position="311"/>
        <end position="320"/>
    </location>
</feature>
<evidence type="ECO:0000313" key="6">
    <source>
        <dbReference type="Proteomes" id="UP000001919"/>
    </source>
</evidence>
<dbReference type="KEGG" id="bfa:Bfae_20190"/>
<evidence type="ECO:0000256" key="1">
    <source>
        <dbReference type="ARBA" id="ARBA00022679"/>
    </source>
</evidence>
<keyword evidence="2" id="KW-0012">Acyltransferase</keyword>
<dbReference type="PATRIC" id="fig|446465.5.peg.2003"/>